<name>A0A2I1NBW3_9BACT</name>
<evidence type="ECO:0000256" key="4">
    <source>
        <dbReference type="ARBA" id="ARBA00012745"/>
    </source>
</evidence>
<keyword evidence="6 12" id="KW-0441">Lipid A biosynthesis</keyword>
<dbReference type="GO" id="GO:0103117">
    <property type="term" value="F:UDP-3-O-acyl-N-acetylglucosamine deacetylase activity"/>
    <property type="evidence" value="ECO:0007669"/>
    <property type="project" value="UniProtKB-UniRule"/>
</dbReference>
<comment type="catalytic activity">
    <reaction evidence="11 12">
        <text>a UDP-3-O-[(3R)-3-hydroxyacyl]-N-acetyl-alpha-D-glucosamine + H2O = a UDP-3-O-[(3R)-3-hydroxyacyl]-alpha-D-glucosamine + acetate</text>
        <dbReference type="Rhea" id="RHEA:67816"/>
        <dbReference type="ChEBI" id="CHEBI:15377"/>
        <dbReference type="ChEBI" id="CHEBI:30089"/>
        <dbReference type="ChEBI" id="CHEBI:137740"/>
        <dbReference type="ChEBI" id="CHEBI:173225"/>
        <dbReference type="EC" id="3.5.1.108"/>
    </reaction>
</comment>
<evidence type="ECO:0000256" key="12">
    <source>
        <dbReference type="HAMAP-Rule" id="MF_00388"/>
    </source>
</evidence>
<comment type="function">
    <text evidence="2 12">Catalyzes the hydrolysis of UDP-3-O-myristoyl-N-acetylglucosamine to form UDP-3-O-myristoylglucosamine and acetate, the committed step in lipid A biosynthesis.</text>
</comment>
<keyword evidence="9 12" id="KW-0862">Zinc</keyword>
<organism evidence="13 14">
    <name type="scientific">Campylobacter ureolyticus</name>
    <dbReference type="NCBI Taxonomy" id="827"/>
    <lineage>
        <taxon>Bacteria</taxon>
        <taxon>Pseudomonadati</taxon>
        <taxon>Campylobacterota</taxon>
        <taxon>Epsilonproteobacteria</taxon>
        <taxon>Campylobacterales</taxon>
        <taxon>Campylobacteraceae</taxon>
        <taxon>Campylobacter</taxon>
    </lineage>
</organism>
<evidence type="ECO:0000256" key="2">
    <source>
        <dbReference type="ARBA" id="ARBA00002923"/>
    </source>
</evidence>
<comment type="cofactor">
    <cofactor evidence="1 12">
        <name>Zn(2+)</name>
        <dbReference type="ChEBI" id="CHEBI:29105"/>
    </cofactor>
</comment>
<dbReference type="AlphaFoldDB" id="A0A2I1NBW3"/>
<dbReference type="HAMAP" id="MF_00388">
    <property type="entry name" value="LpxC"/>
    <property type="match status" value="1"/>
</dbReference>
<dbReference type="UniPathway" id="UPA00359">
    <property type="reaction ID" value="UER00478"/>
</dbReference>
<dbReference type="PANTHER" id="PTHR33694">
    <property type="entry name" value="UDP-3-O-ACYL-N-ACETYLGLUCOSAMINE DEACETYLASE 1, MITOCHONDRIAL-RELATED"/>
    <property type="match status" value="1"/>
</dbReference>
<gene>
    <name evidence="12" type="primary">lpxC</name>
    <name evidence="13" type="ORF">CYJ41_00095</name>
</gene>
<evidence type="ECO:0000256" key="9">
    <source>
        <dbReference type="ARBA" id="ARBA00022833"/>
    </source>
</evidence>
<dbReference type="GO" id="GO:0009245">
    <property type="term" value="P:lipid A biosynthetic process"/>
    <property type="evidence" value="ECO:0007669"/>
    <property type="project" value="UniProtKB-UniRule"/>
</dbReference>
<dbReference type="GO" id="GO:0046872">
    <property type="term" value="F:metal ion binding"/>
    <property type="evidence" value="ECO:0007669"/>
    <property type="project" value="UniProtKB-KW"/>
</dbReference>
<evidence type="ECO:0000256" key="5">
    <source>
        <dbReference type="ARBA" id="ARBA00022516"/>
    </source>
</evidence>
<dbReference type="EC" id="3.5.1.108" evidence="4 12"/>
<comment type="caution">
    <text evidence="13">The sequence shown here is derived from an EMBL/GenBank/DDBJ whole genome shotgun (WGS) entry which is preliminary data.</text>
</comment>
<dbReference type="PANTHER" id="PTHR33694:SF1">
    <property type="entry name" value="UDP-3-O-ACYL-N-ACETYLGLUCOSAMINE DEACETYLASE 1, MITOCHONDRIAL-RELATED"/>
    <property type="match status" value="1"/>
</dbReference>
<dbReference type="InterPro" id="IPR015870">
    <property type="entry name" value="UDP-acyl_N-AcGlcN_deAcase_N"/>
</dbReference>
<dbReference type="Gene3D" id="3.30.230.20">
    <property type="entry name" value="lpxc deacetylase, domain 1"/>
    <property type="match status" value="1"/>
</dbReference>
<accession>A0A2I1NBW3</accession>
<dbReference type="InterPro" id="IPR011334">
    <property type="entry name" value="UDP-acyl_GlcNac_deAcase_C"/>
</dbReference>
<evidence type="ECO:0000256" key="11">
    <source>
        <dbReference type="ARBA" id="ARBA00024535"/>
    </source>
</evidence>
<dbReference type="EMBL" id="PKHU01000001">
    <property type="protein sequence ID" value="PKZ29879.1"/>
    <property type="molecule type" value="Genomic_DNA"/>
</dbReference>
<dbReference type="Proteomes" id="UP000234639">
    <property type="component" value="Unassembled WGS sequence"/>
</dbReference>
<dbReference type="NCBIfam" id="TIGR00325">
    <property type="entry name" value="lpxC"/>
    <property type="match status" value="1"/>
</dbReference>
<sequence length="296" mass="32602">MKQTTIKKRIEGVGIGLHKGEPIKIALEPLGEDSGIIFYRQDVGVSIKAEPESVINTQMATVIGNSNGVYISTIEHLLSAINSYGIDNIRVVLDANEPPVMDGSSIGFCMMLDEAGTKSLDKNKNIMVIKKEVTVKKGDKFVSIKPSNSPKFNYTIKFNHPAIGEQIYEFEFSKQNYIKEIARARTFGFLKDVQALRAQNLALGGSLENAVVLDDSGILNPGGLRFENEFVRHKILDAIGDLALMGMPILGDYTAYAGSHELNHLLTLEILSDAKNYDIVNLKDKAFAKEYSKVFA</sequence>
<proteinExistence type="inferred from homology"/>
<dbReference type="SUPFAM" id="SSF54211">
    <property type="entry name" value="Ribosomal protein S5 domain 2-like"/>
    <property type="match status" value="2"/>
</dbReference>
<evidence type="ECO:0000313" key="13">
    <source>
        <dbReference type="EMBL" id="PKZ29879.1"/>
    </source>
</evidence>
<dbReference type="Pfam" id="PF03331">
    <property type="entry name" value="LpxC"/>
    <property type="match status" value="1"/>
</dbReference>
<keyword evidence="7 12" id="KW-0479">Metal-binding</keyword>
<evidence type="ECO:0000256" key="10">
    <source>
        <dbReference type="ARBA" id="ARBA00023098"/>
    </source>
</evidence>
<protein>
    <recommendedName>
        <fullName evidence="4 12">UDP-3-O-acyl-N-acetylglucosamine deacetylase</fullName>
        <shortName evidence="12">UDP-3-O-acyl-GlcNAc deacetylase</shortName>
        <ecNumber evidence="4 12">3.5.1.108</ecNumber>
    </recommendedName>
    <alternativeName>
        <fullName evidence="12">UDP-3-O-[R-3-hydroxymyristoyl]-N-acetylglucosamine deacetylase</fullName>
    </alternativeName>
</protein>
<keyword evidence="5 12" id="KW-0444">Lipid biosynthesis</keyword>
<comment type="pathway">
    <text evidence="3 12">Glycolipid biosynthesis; lipid IV(A) biosynthesis; lipid IV(A) from (3R)-3-hydroxytetradecanoyl-[acyl-carrier-protein] and UDP-N-acetyl-alpha-D-glucosamine: step 2/6.</text>
</comment>
<keyword evidence="8 12" id="KW-0378">Hydrolase</keyword>
<dbReference type="InterPro" id="IPR004463">
    <property type="entry name" value="UDP-acyl_GlcNac_deAcase"/>
</dbReference>
<comment type="similarity">
    <text evidence="12">Belongs to the LpxC family.</text>
</comment>
<evidence type="ECO:0000256" key="1">
    <source>
        <dbReference type="ARBA" id="ARBA00001947"/>
    </source>
</evidence>
<dbReference type="InterPro" id="IPR020568">
    <property type="entry name" value="Ribosomal_Su5_D2-typ_SF"/>
</dbReference>
<evidence type="ECO:0000256" key="6">
    <source>
        <dbReference type="ARBA" id="ARBA00022556"/>
    </source>
</evidence>
<feature type="binding site" evidence="12">
    <location>
        <position position="233"/>
    </location>
    <ligand>
        <name>Zn(2+)</name>
        <dbReference type="ChEBI" id="CHEBI:29105"/>
    </ligand>
</feature>
<reference evidence="13 14" key="1">
    <citation type="submission" date="2017-12" db="EMBL/GenBank/DDBJ databases">
        <title>Phylogenetic diversity of female urinary microbiome.</title>
        <authorList>
            <person name="Thomas-White K."/>
            <person name="Wolfe A.J."/>
        </authorList>
    </citation>
    <scope>NUCLEOTIDE SEQUENCE [LARGE SCALE GENOMIC DNA]</scope>
    <source>
        <strain evidence="13 14">UMB0112</strain>
    </source>
</reference>
<feature type="binding site" evidence="12">
    <location>
        <position position="76"/>
    </location>
    <ligand>
        <name>Zn(2+)</name>
        <dbReference type="ChEBI" id="CHEBI:29105"/>
    </ligand>
</feature>
<dbReference type="Gene3D" id="3.30.1700.10">
    <property type="entry name" value="lpxc deacetylase, domain 2"/>
    <property type="match status" value="1"/>
</dbReference>
<evidence type="ECO:0000313" key="14">
    <source>
        <dbReference type="Proteomes" id="UP000234639"/>
    </source>
</evidence>
<dbReference type="GO" id="GO:0016020">
    <property type="term" value="C:membrane"/>
    <property type="evidence" value="ECO:0007669"/>
    <property type="project" value="GOC"/>
</dbReference>
<dbReference type="RefSeq" id="WP_101636378.1">
    <property type="nucleotide sequence ID" value="NZ_JAPXGQ010000015.1"/>
</dbReference>
<keyword evidence="10 12" id="KW-0443">Lipid metabolism</keyword>
<feature type="active site" description="Proton donor" evidence="12">
    <location>
        <position position="260"/>
    </location>
</feature>
<evidence type="ECO:0000256" key="7">
    <source>
        <dbReference type="ARBA" id="ARBA00022723"/>
    </source>
</evidence>
<evidence type="ECO:0000256" key="3">
    <source>
        <dbReference type="ARBA" id="ARBA00005002"/>
    </source>
</evidence>
<evidence type="ECO:0000256" key="8">
    <source>
        <dbReference type="ARBA" id="ARBA00022801"/>
    </source>
</evidence>
<feature type="binding site" evidence="12">
    <location>
        <position position="237"/>
    </location>
    <ligand>
        <name>Zn(2+)</name>
        <dbReference type="ChEBI" id="CHEBI:29105"/>
    </ligand>
</feature>